<dbReference type="EMBL" id="CP017813">
    <property type="protein sequence ID" value="APJ38142.1"/>
    <property type="molecule type" value="Genomic_DNA"/>
</dbReference>
<evidence type="ECO:0000313" key="1">
    <source>
        <dbReference type="EMBL" id="APJ38142.1"/>
    </source>
</evidence>
<sequence>MAAKLVEAKCNICDTQYSYVFGVVTELIAINEFLRIMIREQRNGLESLETCTEIIKKIFEKSDDYNQMNDEEKSVFIEKTYKFITEFFNDQEKEIFANEIIIKASCEIYPYVNFEDVKEDRQVQNLPLITIETLNKKQYIRTYPGLSYVNFSNDRKLILCPKDLQLSAIVQEQKDI</sequence>
<evidence type="ECO:0000313" key="2">
    <source>
        <dbReference type="Proteomes" id="UP000184322"/>
    </source>
</evidence>
<dbReference type="KEGG" id="mpul:BLA55_00330"/>
<name>A0A1L4FRB5_9BACT</name>
<accession>A0A1L4FRB5</accession>
<dbReference type="AlphaFoldDB" id="A0A1L4FRB5"/>
<organism evidence="1 2">
    <name type="scientific">Mycoplasmopsis pullorum</name>
    <dbReference type="NCBI Taxonomy" id="48003"/>
    <lineage>
        <taxon>Bacteria</taxon>
        <taxon>Bacillati</taxon>
        <taxon>Mycoplasmatota</taxon>
        <taxon>Mycoplasmoidales</taxon>
        <taxon>Metamycoplasmataceae</taxon>
        <taxon>Mycoplasmopsis</taxon>
    </lineage>
</organism>
<proteinExistence type="predicted"/>
<dbReference type="RefSeq" id="WP_073372147.1">
    <property type="nucleotide sequence ID" value="NZ_CP017813.1"/>
</dbReference>
<reference evidence="2" key="1">
    <citation type="submission" date="2016-10" db="EMBL/GenBank/DDBJ databases">
        <authorList>
            <person name="Beylefeld A."/>
            <person name="Abolnik C."/>
        </authorList>
    </citation>
    <scope>NUCLEOTIDE SEQUENCE [LARGE SCALE GENOMIC DNA]</scope>
    <source>
        <strain evidence="2">B359_6</strain>
    </source>
</reference>
<gene>
    <name evidence="1" type="ORF">BLA55_00330</name>
</gene>
<dbReference type="STRING" id="48003.BLA55_00330"/>
<protein>
    <submittedName>
        <fullName evidence="1">Uncharacterized protein</fullName>
    </submittedName>
</protein>
<dbReference type="OrthoDB" id="398600at2"/>
<dbReference type="Proteomes" id="UP000184322">
    <property type="component" value="Chromosome"/>
</dbReference>
<keyword evidence="2" id="KW-1185">Reference proteome</keyword>